<dbReference type="AlphaFoldDB" id="A0ABD5Q044"/>
<name>A0ABD5Q044_9EURY</name>
<protein>
    <submittedName>
        <fullName evidence="7">ABC transporter ATP-binding protein</fullName>
    </submittedName>
</protein>
<reference evidence="7 8" key="1">
    <citation type="journal article" date="2019" name="Int. J. Syst. Evol. Microbiol.">
        <title>The Global Catalogue of Microorganisms (GCM) 10K type strain sequencing project: providing services to taxonomists for standard genome sequencing and annotation.</title>
        <authorList>
            <consortium name="The Broad Institute Genomics Platform"/>
            <consortium name="The Broad Institute Genome Sequencing Center for Infectious Disease"/>
            <person name="Wu L."/>
            <person name="Ma J."/>
        </authorList>
    </citation>
    <scope>NUCLEOTIDE SEQUENCE [LARGE SCALE GENOMIC DNA]</scope>
    <source>
        <strain evidence="7 8">XZYJ18</strain>
    </source>
</reference>
<evidence type="ECO:0000313" key="8">
    <source>
        <dbReference type="Proteomes" id="UP001595945"/>
    </source>
</evidence>
<dbReference type="EMBL" id="JBHSHT010000001">
    <property type="protein sequence ID" value="MFC4823948.1"/>
    <property type="molecule type" value="Genomic_DNA"/>
</dbReference>
<evidence type="ECO:0000256" key="1">
    <source>
        <dbReference type="ARBA" id="ARBA00005417"/>
    </source>
</evidence>
<dbReference type="GO" id="GO:0055085">
    <property type="term" value="P:transmembrane transport"/>
    <property type="evidence" value="ECO:0007669"/>
    <property type="project" value="UniProtKB-ARBA"/>
</dbReference>
<dbReference type="Proteomes" id="UP001595945">
    <property type="component" value="Unassembled WGS sequence"/>
</dbReference>
<dbReference type="Pfam" id="PF08352">
    <property type="entry name" value="oligo_HPY"/>
    <property type="match status" value="1"/>
</dbReference>
<dbReference type="PROSITE" id="PS50893">
    <property type="entry name" value="ABC_TRANSPORTER_2"/>
    <property type="match status" value="1"/>
</dbReference>
<evidence type="ECO:0000256" key="2">
    <source>
        <dbReference type="ARBA" id="ARBA00022448"/>
    </source>
</evidence>
<dbReference type="InterPro" id="IPR017871">
    <property type="entry name" value="ABC_transporter-like_CS"/>
</dbReference>
<dbReference type="SMART" id="SM00382">
    <property type="entry name" value="AAA"/>
    <property type="match status" value="1"/>
</dbReference>
<evidence type="ECO:0000256" key="5">
    <source>
        <dbReference type="SAM" id="MobiDB-lite"/>
    </source>
</evidence>
<dbReference type="InterPro" id="IPR050319">
    <property type="entry name" value="ABC_transp_ATP-bind"/>
</dbReference>
<keyword evidence="2" id="KW-0813">Transport</keyword>
<dbReference type="PANTHER" id="PTHR43776:SF7">
    <property type="entry name" value="D,D-DIPEPTIDE TRANSPORT ATP-BINDING PROTEIN DDPF-RELATED"/>
    <property type="match status" value="1"/>
</dbReference>
<dbReference type="InterPro" id="IPR003439">
    <property type="entry name" value="ABC_transporter-like_ATP-bd"/>
</dbReference>
<dbReference type="PROSITE" id="PS00211">
    <property type="entry name" value="ABC_TRANSPORTER_1"/>
    <property type="match status" value="1"/>
</dbReference>
<accession>A0ABD5Q044</accession>
<keyword evidence="8" id="KW-1185">Reference proteome</keyword>
<dbReference type="FunFam" id="3.40.50.300:FF:000016">
    <property type="entry name" value="Oligopeptide ABC transporter ATP-binding component"/>
    <property type="match status" value="1"/>
</dbReference>
<dbReference type="SUPFAM" id="SSF52540">
    <property type="entry name" value="P-loop containing nucleoside triphosphate hydrolases"/>
    <property type="match status" value="1"/>
</dbReference>
<gene>
    <name evidence="7" type="ORF">ACFO9K_06710</name>
</gene>
<dbReference type="Gene3D" id="3.40.50.300">
    <property type="entry name" value="P-loop containing nucleotide triphosphate hydrolases"/>
    <property type="match status" value="1"/>
</dbReference>
<dbReference type="RefSeq" id="WP_254270164.1">
    <property type="nucleotide sequence ID" value="NZ_CP100401.1"/>
</dbReference>
<keyword evidence="4 7" id="KW-0067">ATP-binding</keyword>
<evidence type="ECO:0000259" key="6">
    <source>
        <dbReference type="PROSITE" id="PS50893"/>
    </source>
</evidence>
<feature type="region of interest" description="Disordered" evidence="5">
    <location>
        <begin position="388"/>
        <end position="421"/>
    </location>
</feature>
<feature type="compositionally biased region" description="Basic and acidic residues" evidence="5">
    <location>
        <begin position="405"/>
        <end position="421"/>
    </location>
</feature>
<dbReference type="InterPro" id="IPR027417">
    <property type="entry name" value="P-loop_NTPase"/>
</dbReference>
<evidence type="ECO:0000313" key="7">
    <source>
        <dbReference type="EMBL" id="MFC4823948.1"/>
    </source>
</evidence>
<comment type="caution">
    <text evidence="7">The sequence shown here is derived from an EMBL/GenBank/DDBJ whole genome shotgun (WGS) entry which is preliminary data.</text>
</comment>
<dbReference type="GeneID" id="73047207"/>
<dbReference type="InterPro" id="IPR003593">
    <property type="entry name" value="AAA+_ATPase"/>
</dbReference>
<dbReference type="CDD" id="cd03257">
    <property type="entry name" value="ABC_NikE_OppD_transporters"/>
    <property type="match status" value="1"/>
</dbReference>
<evidence type="ECO:0000256" key="4">
    <source>
        <dbReference type="ARBA" id="ARBA00022840"/>
    </source>
</evidence>
<dbReference type="NCBIfam" id="TIGR01727">
    <property type="entry name" value="oligo_HPY"/>
    <property type="match status" value="1"/>
</dbReference>
<comment type="similarity">
    <text evidence="1">Belongs to the ABC transporter superfamily.</text>
</comment>
<dbReference type="GO" id="GO:0005524">
    <property type="term" value="F:ATP binding"/>
    <property type="evidence" value="ECO:0007669"/>
    <property type="project" value="UniProtKB-KW"/>
</dbReference>
<keyword evidence="3" id="KW-0547">Nucleotide-binding</keyword>
<organism evidence="7 8">
    <name type="scientific">Halorussus aquaticus</name>
    <dbReference type="NCBI Taxonomy" id="2953748"/>
    <lineage>
        <taxon>Archaea</taxon>
        <taxon>Methanobacteriati</taxon>
        <taxon>Methanobacteriota</taxon>
        <taxon>Stenosarchaea group</taxon>
        <taxon>Halobacteria</taxon>
        <taxon>Halobacteriales</taxon>
        <taxon>Haladaptataceae</taxon>
        <taxon>Halorussus</taxon>
    </lineage>
</organism>
<feature type="domain" description="ABC transporter" evidence="6">
    <location>
        <begin position="10"/>
        <end position="260"/>
    </location>
</feature>
<feature type="region of interest" description="Disordered" evidence="5">
    <location>
        <begin position="257"/>
        <end position="292"/>
    </location>
</feature>
<proteinExistence type="inferred from homology"/>
<dbReference type="InterPro" id="IPR013563">
    <property type="entry name" value="Oligopep_ABC_C"/>
</dbReference>
<sequence length="421" mass="45646">MTDSPSESLLSVRGLTKHYPVTEGPLRREVGRIRAVDGVDFEVERGETLGLVGESGCGKSTVATTLMGLEDPTAGRITFDGVGVADRDDADRREFRRRAGMVFQDPTSSFDPRMTVGESVAEPLAIHGLDDADRRREIVADLLERVGLSADDADRYPHEFSGGQKQRAALARSLVLNPDLLVADEPVSALDVSVQAGVLSLLDDLQREFDLAVLLISHDMAVVREICDRVAVMYLGEIVEVGPTESVLADPQHPYTRALTASVPRPDPDQRGSGVRLSGDVPSPADPPSGCRFHTRCPEVIPPEGYDFEQDDWRAVMDLRTALAADDFDTEGVRRSASAVRERFGLPEELPDSDAEAVVSEAIDSLTADDREAARRLLAEEFETVCETDPPDLRATEVGHPAACHLHDSAAAESPRAESDD</sequence>
<evidence type="ECO:0000256" key="3">
    <source>
        <dbReference type="ARBA" id="ARBA00022741"/>
    </source>
</evidence>
<dbReference type="PANTHER" id="PTHR43776">
    <property type="entry name" value="TRANSPORT ATP-BINDING PROTEIN"/>
    <property type="match status" value="1"/>
</dbReference>
<dbReference type="Pfam" id="PF00005">
    <property type="entry name" value="ABC_tran"/>
    <property type="match status" value="1"/>
</dbReference>